<proteinExistence type="predicted"/>
<evidence type="ECO:0000259" key="1">
    <source>
        <dbReference type="Pfam" id="PF13847"/>
    </source>
</evidence>
<evidence type="ECO:0000313" key="2">
    <source>
        <dbReference type="EMBL" id="BDI28227.1"/>
    </source>
</evidence>
<sequence>MYLLFPGRHIVTTQFQEEYLDRILGQEIAGLPDLLGDAPAGRVTDLVFAVTSSNKSNSRYNPLPFELRSIVIYEFARQWKRKYGVNFHIVGIPHYQPTDKFSALMLKEIAEQTDCALDLTPDNTVVLSSTPPVIAAFQTLGYAVLPAEYDMAGQRYLREVPTDLVRQIGTGEIGLESLGLSASARTVFSDLPEAGARIVRLYNDPILTEDGDLTETRDYNTYASTMAEVIDLKYQAIKDYIVPGKIVDEGCADGALISRIVRDYPDSDIIGVDLSAEMLARAHEWKRAGAFGNAFVFFKQQNLTTPVSDSQANTSDTVICNSTLHELWSYGRRAESVRSYLRDKHKQLRRDGRLVIRDVVGPSGADNIVQLWCSASDGRTTPEYLDTPAHELSTYSRFLKFQHDFSPRPLHHDSIADAHGDAPQFRLPLRDAMEFITKMEYTDNWASEMHEEFGFWAFDDWKRELTAAGFALHPASQPYVNEWRVANIFTGHVRLEDMDGAPLPWPVTNMVLVGEKRAEA</sequence>
<reference evidence="2 3" key="1">
    <citation type="journal article" date="2019" name="Int. J. Syst. Evol. Microbiol.">
        <title>Capsulimonas corticalis gen. nov., sp. nov., an aerobic capsulated bacterium, of a novel bacterial order, Capsulimonadales ord. nov., of the class Armatimonadia of the phylum Armatimonadetes.</title>
        <authorList>
            <person name="Li J."/>
            <person name="Kudo C."/>
            <person name="Tonouchi A."/>
        </authorList>
    </citation>
    <scope>NUCLEOTIDE SEQUENCE [LARGE SCALE GENOMIC DNA]</scope>
    <source>
        <strain evidence="2 3">AX-7</strain>
    </source>
</reference>
<evidence type="ECO:0000313" key="3">
    <source>
        <dbReference type="Proteomes" id="UP000287394"/>
    </source>
</evidence>
<dbReference type="AlphaFoldDB" id="A0A402CS40"/>
<dbReference type="CDD" id="cd02440">
    <property type="entry name" value="AdoMet_MTases"/>
    <property type="match status" value="1"/>
</dbReference>
<organism evidence="2 3">
    <name type="scientific">Capsulimonas corticalis</name>
    <dbReference type="NCBI Taxonomy" id="2219043"/>
    <lineage>
        <taxon>Bacteria</taxon>
        <taxon>Bacillati</taxon>
        <taxon>Armatimonadota</taxon>
        <taxon>Armatimonadia</taxon>
        <taxon>Capsulimonadales</taxon>
        <taxon>Capsulimonadaceae</taxon>
        <taxon>Capsulimonas</taxon>
    </lineage>
</organism>
<dbReference type="KEGG" id="ccot:CCAX7_002780"/>
<dbReference type="Proteomes" id="UP000287394">
    <property type="component" value="Chromosome"/>
</dbReference>
<dbReference type="InterPro" id="IPR025714">
    <property type="entry name" value="Methyltranfer_dom"/>
</dbReference>
<feature type="domain" description="Methyltransferase" evidence="1">
    <location>
        <begin position="245"/>
        <end position="360"/>
    </location>
</feature>
<name>A0A402CS40_9BACT</name>
<keyword evidence="3" id="KW-1185">Reference proteome</keyword>
<dbReference type="InterPro" id="IPR029063">
    <property type="entry name" value="SAM-dependent_MTases_sf"/>
</dbReference>
<protein>
    <recommendedName>
        <fullName evidence="1">Methyltransferase domain-containing protein</fullName>
    </recommendedName>
</protein>
<dbReference type="Gene3D" id="3.40.50.150">
    <property type="entry name" value="Vaccinia Virus protein VP39"/>
    <property type="match status" value="1"/>
</dbReference>
<dbReference type="SUPFAM" id="SSF53335">
    <property type="entry name" value="S-adenosyl-L-methionine-dependent methyltransferases"/>
    <property type="match status" value="1"/>
</dbReference>
<dbReference type="RefSeq" id="WP_119320171.1">
    <property type="nucleotide sequence ID" value="NZ_AP025739.1"/>
</dbReference>
<dbReference type="Pfam" id="PF13847">
    <property type="entry name" value="Methyltransf_31"/>
    <property type="match status" value="1"/>
</dbReference>
<dbReference type="EMBL" id="AP025739">
    <property type="protein sequence ID" value="BDI28227.1"/>
    <property type="molecule type" value="Genomic_DNA"/>
</dbReference>
<gene>
    <name evidence="2" type="ORF">CCAX7_002780</name>
</gene>
<dbReference type="OrthoDB" id="609840at2"/>
<accession>A0A402CS40</accession>